<evidence type="ECO:0000313" key="1">
    <source>
        <dbReference type="EMBL" id="QHT12638.1"/>
    </source>
</evidence>
<dbReference type="EMBL" id="MN739549">
    <property type="protein sequence ID" value="QHT12638.1"/>
    <property type="molecule type" value="Genomic_DNA"/>
</dbReference>
<organism evidence="1">
    <name type="scientific">viral metagenome</name>
    <dbReference type="NCBI Taxonomy" id="1070528"/>
    <lineage>
        <taxon>unclassified sequences</taxon>
        <taxon>metagenomes</taxon>
        <taxon>organismal metagenomes</taxon>
    </lineage>
</organism>
<name>A0A6C0D793_9ZZZZ</name>
<sequence length="238" mass="28672">MIGIFICFSYFVFKLFKSNIEDNNIFYYNYSKKSKNTLDLYGDYKINKLYLVKQNVGDVTKKLLNFFTLYKYDKTINDVENSLLYHILIIVEIQLPNNKNKLLLLEKNNCINLCENCNIHNFHNIKKLNIKNKNYTLKQIMNDTKNRIGNKKFFNWSMFKNNCKKFVKEILITIKKYNKLNKKFVFQRNDLKEINVTDFATHSANSLMFIYNLFYKYIYEGEILESIINMKNNKIDFK</sequence>
<reference evidence="1" key="1">
    <citation type="journal article" date="2020" name="Nature">
        <title>Giant virus diversity and host interactions through global metagenomics.</title>
        <authorList>
            <person name="Schulz F."/>
            <person name="Roux S."/>
            <person name="Paez-Espino D."/>
            <person name="Jungbluth S."/>
            <person name="Walsh D.A."/>
            <person name="Denef V.J."/>
            <person name="McMahon K.D."/>
            <person name="Konstantinidis K.T."/>
            <person name="Eloe-Fadrosh E.A."/>
            <person name="Kyrpides N.C."/>
            <person name="Woyke T."/>
        </authorList>
    </citation>
    <scope>NUCLEOTIDE SEQUENCE</scope>
    <source>
        <strain evidence="1">GVMAG-M-3300023174-130</strain>
    </source>
</reference>
<dbReference type="AlphaFoldDB" id="A0A6C0D793"/>
<accession>A0A6C0D793</accession>
<protein>
    <submittedName>
        <fullName evidence="1">Uncharacterized protein</fullName>
    </submittedName>
</protein>
<proteinExistence type="predicted"/>